<name>A0A4Y2V074_ARAVE</name>
<gene>
    <name evidence="1" type="ORF">AVEN_13298_1</name>
</gene>
<organism evidence="1 2">
    <name type="scientific">Araneus ventricosus</name>
    <name type="common">Orbweaver spider</name>
    <name type="synonym">Epeira ventricosa</name>
    <dbReference type="NCBI Taxonomy" id="182803"/>
    <lineage>
        <taxon>Eukaryota</taxon>
        <taxon>Metazoa</taxon>
        <taxon>Ecdysozoa</taxon>
        <taxon>Arthropoda</taxon>
        <taxon>Chelicerata</taxon>
        <taxon>Arachnida</taxon>
        <taxon>Araneae</taxon>
        <taxon>Araneomorphae</taxon>
        <taxon>Entelegynae</taxon>
        <taxon>Araneoidea</taxon>
        <taxon>Araneidae</taxon>
        <taxon>Araneus</taxon>
    </lineage>
</organism>
<accession>A0A4Y2V074</accession>
<evidence type="ECO:0000313" key="1">
    <source>
        <dbReference type="EMBL" id="GBO17157.1"/>
    </source>
</evidence>
<dbReference type="AlphaFoldDB" id="A0A4Y2V074"/>
<dbReference type="EMBL" id="BGPR01040950">
    <property type="protein sequence ID" value="GBO17157.1"/>
    <property type="molecule type" value="Genomic_DNA"/>
</dbReference>
<evidence type="ECO:0000313" key="2">
    <source>
        <dbReference type="Proteomes" id="UP000499080"/>
    </source>
</evidence>
<comment type="caution">
    <text evidence="1">The sequence shown here is derived from an EMBL/GenBank/DDBJ whole genome shotgun (WGS) entry which is preliminary data.</text>
</comment>
<sequence>MTYRSDWATISKQRASHFPGEMRQFRSGHLNVIYAGPLGVRNERRVDTERTSVRIKINVRNSDCATRMKMFALTVMKKPILSGQANYYSCKDDLAGDN</sequence>
<keyword evidence="2" id="KW-1185">Reference proteome</keyword>
<dbReference type="Proteomes" id="UP000499080">
    <property type="component" value="Unassembled WGS sequence"/>
</dbReference>
<proteinExistence type="predicted"/>
<reference evidence="1 2" key="1">
    <citation type="journal article" date="2019" name="Sci. Rep.">
        <title>Orb-weaving spider Araneus ventricosus genome elucidates the spidroin gene catalogue.</title>
        <authorList>
            <person name="Kono N."/>
            <person name="Nakamura H."/>
            <person name="Ohtoshi R."/>
            <person name="Moran D.A.P."/>
            <person name="Shinohara A."/>
            <person name="Yoshida Y."/>
            <person name="Fujiwara M."/>
            <person name="Mori M."/>
            <person name="Tomita M."/>
            <person name="Arakawa K."/>
        </authorList>
    </citation>
    <scope>NUCLEOTIDE SEQUENCE [LARGE SCALE GENOMIC DNA]</scope>
</reference>
<protein>
    <submittedName>
        <fullName evidence="1">Uncharacterized protein</fullName>
    </submittedName>
</protein>